<keyword evidence="2" id="KW-0808">Transferase</keyword>
<evidence type="ECO:0000259" key="1">
    <source>
        <dbReference type="Pfam" id="PF00535"/>
    </source>
</evidence>
<dbReference type="RefSeq" id="WP_135529150.1">
    <property type="nucleotide sequence ID" value="NZ_SRKZ01000001.1"/>
</dbReference>
<reference evidence="2 3" key="1">
    <citation type="submission" date="2019-04" db="EMBL/GenBank/DDBJ databases">
        <authorList>
            <person name="Feng G."/>
            <person name="Zhang J."/>
            <person name="Zhu H."/>
        </authorList>
    </citation>
    <scope>NUCLEOTIDE SEQUENCE [LARGE SCALE GENOMIC DNA]</scope>
    <source>
        <strain evidence="2 3">JCM 19491</strain>
    </source>
</reference>
<gene>
    <name evidence="2" type="ORF">EU557_04240</name>
</gene>
<dbReference type="Pfam" id="PF00535">
    <property type="entry name" value="Glycos_transf_2"/>
    <property type="match status" value="1"/>
</dbReference>
<comment type="caution">
    <text evidence="2">The sequence shown here is derived from an EMBL/GenBank/DDBJ whole genome shotgun (WGS) entry which is preliminary data.</text>
</comment>
<organism evidence="2 3">
    <name type="scientific">Hymenobacter wooponensis</name>
    <dbReference type="NCBI Taxonomy" id="1525360"/>
    <lineage>
        <taxon>Bacteria</taxon>
        <taxon>Pseudomonadati</taxon>
        <taxon>Bacteroidota</taxon>
        <taxon>Cytophagia</taxon>
        <taxon>Cytophagales</taxon>
        <taxon>Hymenobacteraceae</taxon>
        <taxon>Hymenobacter</taxon>
    </lineage>
</organism>
<dbReference type="InterPro" id="IPR001173">
    <property type="entry name" value="Glyco_trans_2-like"/>
</dbReference>
<dbReference type="OrthoDB" id="9815829at2"/>
<feature type="domain" description="Glycosyltransferase 2-like" evidence="1">
    <location>
        <begin position="5"/>
        <end position="139"/>
    </location>
</feature>
<evidence type="ECO:0000313" key="3">
    <source>
        <dbReference type="Proteomes" id="UP000298284"/>
    </source>
</evidence>
<protein>
    <submittedName>
        <fullName evidence="2">Glycosyltransferase</fullName>
    </submittedName>
</protein>
<dbReference type="PANTHER" id="PTHR22916:SF3">
    <property type="entry name" value="UDP-GLCNAC:BETAGAL BETA-1,3-N-ACETYLGLUCOSAMINYLTRANSFERASE-LIKE PROTEIN 1"/>
    <property type="match status" value="1"/>
</dbReference>
<dbReference type="AlphaFoldDB" id="A0A4Z0MV33"/>
<proteinExistence type="predicted"/>
<dbReference type="GO" id="GO:0016758">
    <property type="term" value="F:hexosyltransferase activity"/>
    <property type="evidence" value="ECO:0007669"/>
    <property type="project" value="UniProtKB-ARBA"/>
</dbReference>
<dbReference type="PANTHER" id="PTHR22916">
    <property type="entry name" value="GLYCOSYLTRANSFERASE"/>
    <property type="match status" value="1"/>
</dbReference>
<evidence type="ECO:0000313" key="2">
    <source>
        <dbReference type="EMBL" id="TGD82995.1"/>
    </source>
</evidence>
<dbReference type="Proteomes" id="UP000298284">
    <property type="component" value="Unassembled WGS sequence"/>
</dbReference>
<dbReference type="Gene3D" id="3.90.550.10">
    <property type="entry name" value="Spore Coat Polysaccharide Biosynthesis Protein SpsA, Chain A"/>
    <property type="match status" value="1"/>
</dbReference>
<dbReference type="SUPFAM" id="SSF53448">
    <property type="entry name" value="Nucleotide-diphospho-sugar transferases"/>
    <property type="match status" value="1"/>
</dbReference>
<keyword evidence="3" id="KW-1185">Reference proteome</keyword>
<name>A0A4Z0MV33_9BACT</name>
<sequence>MPKVSIIIPTYNRAAFLKEAVESILSQDFQDFNIVITDNASSDNTKETVLGFKSDKIIYHRNDENLGVVNNHNKALELADGEYIAIFSDDDLMFKGSLAKRVAVLDNNKSVVLVHSNIKIIDENNKIVDESHWGKSYSKNWDKFHKKDTLIKGDVYFKILYYEWNVISMPAVMLRSSVIKKSGVFDINTKYFCDWDMWLRVCLYGDVYYLNDFLVNYRVHNTNTIKEINTEISKNELALIKKSLFEKNAIRLEKMGVNKGEINSTIDKQIATYPIAYVDNSIISRVRRKLGSIYRRILH</sequence>
<dbReference type="EMBL" id="SRKZ01000001">
    <property type="protein sequence ID" value="TGD82995.1"/>
    <property type="molecule type" value="Genomic_DNA"/>
</dbReference>
<accession>A0A4Z0MV33</accession>
<dbReference type="InterPro" id="IPR029044">
    <property type="entry name" value="Nucleotide-diphossugar_trans"/>
</dbReference>